<keyword evidence="2" id="KW-0812">Transmembrane</keyword>
<organism evidence="4 5">
    <name type="scientific">Phrynocephalus forsythii</name>
    <dbReference type="NCBI Taxonomy" id="171643"/>
    <lineage>
        <taxon>Eukaryota</taxon>
        <taxon>Metazoa</taxon>
        <taxon>Chordata</taxon>
        <taxon>Craniata</taxon>
        <taxon>Vertebrata</taxon>
        <taxon>Euteleostomi</taxon>
        <taxon>Lepidosauria</taxon>
        <taxon>Squamata</taxon>
        <taxon>Bifurcata</taxon>
        <taxon>Unidentata</taxon>
        <taxon>Episquamata</taxon>
        <taxon>Toxicofera</taxon>
        <taxon>Iguania</taxon>
        <taxon>Acrodonta</taxon>
        <taxon>Agamidae</taxon>
        <taxon>Agaminae</taxon>
        <taxon>Phrynocephalus</taxon>
    </lineage>
</organism>
<evidence type="ECO:0000256" key="2">
    <source>
        <dbReference type="SAM" id="Phobius"/>
    </source>
</evidence>
<feature type="region of interest" description="Disordered" evidence="1">
    <location>
        <begin position="153"/>
        <end position="195"/>
    </location>
</feature>
<feature type="chain" id="PRO_5040149607" evidence="3">
    <location>
        <begin position="31"/>
        <end position="327"/>
    </location>
</feature>
<feature type="transmembrane region" description="Helical" evidence="2">
    <location>
        <begin position="273"/>
        <end position="296"/>
    </location>
</feature>
<keyword evidence="2" id="KW-0472">Membrane</keyword>
<evidence type="ECO:0000313" key="5">
    <source>
        <dbReference type="Proteomes" id="UP001142489"/>
    </source>
</evidence>
<dbReference type="AlphaFoldDB" id="A0A9Q1B3C5"/>
<feature type="compositionally biased region" description="Basic and acidic residues" evidence="1">
    <location>
        <begin position="179"/>
        <end position="195"/>
    </location>
</feature>
<feature type="signal peptide" evidence="3">
    <location>
        <begin position="1"/>
        <end position="30"/>
    </location>
</feature>
<sequence>MAGTRRSPFSLATVACLLAGALLPPAPGDGQNLSSIPSSTVSSSFVPPHSEAGNLSSWTTAPSVTTVDGNITVTSNASDLSLPEPLTPTTVGSLNTTKPQSTAGVISSSADILSHPTPTANLVEEGNQNGLGDANPINTTSLVSSSTNFTATETSWSEAAGSTIVPQPPSSTSSILGPTKDRTESTPWTDHEAITEARVRVSTSASDATSGEVILNASSIVTLTPGFISTTLKAVETGHPINHVQESSAADMGNGDEDLPSMSEARAVGEDPLVIAVIFIFTVTVGILALMGFLRYRQHSSRLQFRRLQDLPMDDMMEDTPLSLYSY</sequence>
<feature type="region of interest" description="Disordered" evidence="1">
    <location>
        <begin position="33"/>
        <end position="61"/>
    </location>
</feature>
<accession>A0A9Q1B3C5</accession>
<feature type="compositionally biased region" description="Polar residues" evidence="1">
    <location>
        <begin position="87"/>
        <end position="139"/>
    </location>
</feature>
<keyword evidence="3" id="KW-0732">Signal</keyword>
<dbReference type="Proteomes" id="UP001142489">
    <property type="component" value="Unassembled WGS sequence"/>
</dbReference>
<evidence type="ECO:0000256" key="3">
    <source>
        <dbReference type="SAM" id="SignalP"/>
    </source>
</evidence>
<reference evidence="4" key="1">
    <citation type="journal article" date="2023" name="DNA Res.">
        <title>Chromosome-level genome assembly of Phrynocephalus forsythii using third-generation DNA sequencing and Hi-C analysis.</title>
        <authorList>
            <person name="Qi Y."/>
            <person name="Zhao W."/>
            <person name="Zhao Y."/>
            <person name="Niu C."/>
            <person name="Cao S."/>
            <person name="Zhang Y."/>
        </authorList>
    </citation>
    <scope>NUCLEOTIDE SEQUENCE</scope>
    <source>
        <tissue evidence="4">Muscle</tissue>
    </source>
</reference>
<keyword evidence="5" id="KW-1185">Reference proteome</keyword>
<proteinExistence type="predicted"/>
<protein>
    <submittedName>
        <fullName evidence="4">Uncharacterized protein</fullName>
    </submittedName>
</protein>
<comment type="caution">
    <text evidence="4">The sequence shown here is derived from an EMBL/GenBank/DDBJ whole genome shotgun (WGS) entry which is preliminary data.</text>
</comment>
<keyword evidence="2" id="KW-1133">Transmembrane helix</keyword>
<feature type="region of interest" description="Disordered" evidence="1">
    <location>
        <begin position="75"/>
        <end position="139"/>
    </location>
</feature>
<dbReference type="OrthoDB" id="8964578at2759"/>
<feature type="compositionally biased region" description="Low complexity" evidence="1">
    <location>
        <begin position="33"/>
        <end position="50"/>
    </location>
</feature>
<evidence type="ECO:0000256" key="1">
    <source>
        <dbReference type="SAM" id="MobiDB-lite"/>
    </source>
</evidence>
<evidence type="ECO:0000313" key="4">
    <source>
        <dbReference type="EMBL" id="KAJ7332807.1"/>
    </source>
</evidence>
<gene>
    <name evidence="4" type="ORF">JRQ81_014987</name>
</gene>
<dbReference type="EMBL" id="JAPFRF010000005">
    <property type="protein sequence ID" value="KAJ7332807.1"/>
    <property type="molecule type" value="Genomic_DNA"/>
</dbReference>
<name>A0A9Q1B3C5_9SAUR</name>